<evidence type="ECO:0000256" key="13">
    <source>
        <dbReference type="ARBA" id="ARBA00059589"/>
    </source>
</evidence>
<dbReference type="InterPro" id="IPR005106">
    <property type="entry name" value="Asp/hSer_DH_NAD-bd"/>
</dbReference>
<dbReference type="Gene3D" id="3.30.360.10">
    <property type="entry name" value="Dihydrodipicolinate Reductase, domain 2"/>
    <property type="match status" value="1"/>
</dbReference>
<dbReference type="InterPro" id="IPR036291">
    <property type="entry name" value="NAD(P)-bd_dom_sf"/>
</dbReference>
<dbReference type="SUPFAM" id="SSF51735">
    <property type="entry name" value="NAD(P)-binding Rossmann-fold domains"/>
    <property type="match status" value="1"/>
</dbReference>
<dbReference type="FunFam" id="3.30.360.10:FF:000006">
    <property type="entry name" value="Bifunctional aspartokinase/homoserine dehydrogenase"/>
    <property type="match status" value="1"/>
</dbReference>
<keyword evidence="8 14" id="KW-0791">Threonine biosynthesis</keyword>
<comment type="pathway">
    <text evidence="3 17">Amino-acid biosynthesis; L-methionine biosynthesis via de novo pathway; L-homoserine from L-aspartate: step 3/3.</text>
</comment>
<feature type="active site" description="Proton donor" evidence="15">
    <location>
        <position position="227"/>
    </location>
</feature>
<dbReference type="EC" id="1.1.1.3" evidence="5 14"/>
<evidence type="ECO:0000256" key="11">
    <source>
        <dbReference type="ARBA" id="ARBA00023167"/>
    </source>
</evidence>
<dbReference type="AlphaFoldDB" id="A0A1R1YHK4"/>
<feature type="binding site" evidence="16">
    <location>
        <position position="118"/>
    </location>
    <ligand>
        <name>NADPH</name>
        <dbReference type="ChEBI" id="CHEBI:57783"/>
    </ligand>
</feature>
<keyword evidence="11 14" id="KW-0486">Methionine biosynthesis</keyword>
<dbReference type="Pfam" id="PF03447">
    <property type="entry name" value="NAD_binding_3"/>
    <property type="match status" value="1"/>
</dbReference>
<comment type="function">
    <text evidence="13">Catalyzes the conversion of L-aspartate-beta-semialdehyde (L-Asa) to L-homoserine (L-Hse), the third step in the biosynthesis of amino acids that derive from aspartate (the aspartate family of amino acids), including methioinine and threonine, the latter of which is a precursor to isoleucine; production of homoserine leads to a branch-point in the pathway as it can either be O-phosphorylated for processing to threonine, or O-acylated for processing to methionine.</text>
</comment>
<dbReference type="UniPathway" id="UPA00051">
    <property type="reaction ID" value="UER00465"/>
</dbReference>
<evidence type="ECO:0000259" key="20">
    <source>
        <dbReference type="Pfam" id="PF03447"/>
    </source>
</evidence>
<evidence type="ECO:0000256" key="5">
    <source>
        <dbReference type="ARBA" id="ARBA00013213"/>
    </source>
</evidence>
<keyword evidence="7 14" id="KW-0028">Amino-acid biosynthesis</keyword>
<evidence type="ECO:0000313" key="21">
    <source>
        <dbReference type="EMBL" id="OMJ26186.1"/>
    </source>
</evidence>
<evidence type="ECO:0000256" key="9">
    <source>
        <dbReference type="ARBA" id="ARBA00022857"/>
    </source>
</evidence>
<reference evidence="21 22" key="1">
    <citation type="submission" date="2017-01" db="EMBL/GenBank/DDBJ databases">
        <authorList>
            <person name="Mah S.A."/>
            <person name="Swanson W.J."/>
            <person name="Moy G.W."/>
            <person name="Vacquier V.D."/>
        </authorList>
    </citation>
    <scope>NUCLEOTIDE SEQUENCE [LARGE SCALE GENOMIC DNA]</scope>
    <source>
        <strain evidence="21 22">GSMNP</strain>
    </source>
</reference>
<proteinExistence type="inferred from homology"/>
<feature type="binding site" evidence="16">
    <location>
        <position position="212"/>
    </location>
    <ligand>
        <name>L-homoserine</name>
        <dbReference type="ChEBI" id="CHEBI:57476"/>
    </ligand>
</feature>
<evidence type="ECO:0000256" key="12">
    <source>
        <dbReference type="ARBA" id="ARBA00048841"/>
    </source>
</evidence>
<evidence type="ECO:0000256" key="17">
    <source>
        <dbReference type="RuleBase" id="RU000579"/>
    </source>
</evidence>
<dbReference type="GO" id="GO:0050661">
    <property type="term" value="F:NADP binding"/>
    <property type="evidence" value="ECO:0007669"/>
    <property type="project" value="InterPro"/>
</dbReference>
<feature type="domain" description="Aspartate/homoserine dehydrogenase NAD-binding" evidence="20">
    <location>
        <begin position="8"/>
        <end position="137"/>
    </location>
</feature>
<name>A0A1R1YHK4_9FUNG</name>
<accession>A0A1R1YHK4</accession>
<evidence type="ECO:0000256" key="8">
    <source>
        <dbReference type="ARBA" id="ARBA00022697"/>
    </source>
</evidence>
<dbReference type="EMBL" id="LSSN01000057">
    <property type="protein sequence ID" value="OMJ26186.1"/>
    <property type="molecule type" value="Genomic_DNA"/>
</dbReference>
<comment type="catalytic activity">
    <reaction evidence="12">
        <text>L-homoserine + NADP(+) = L-aspartate 4-semialdehyde + NADPH + H(+)</text>
        <dbReference type="Rhea" id="RHEA:15761"/>
        <dbReference type="ChEBI" id="CHEBI:15378"/>
        <dbReference type="ChEBI" id="CHEBI:57476"/>
        <dbReference type="ChEBI" id="CHEBI:57783"/>
        <dbReference type="ChEBI" id="CHEBI:58349"/>
        <dbReference type="ChEBI" id="CHEBI:537519"/>
        <dbReference type="EC" id="1.1.1.3"/>
    </reaction>
    <physiologicalReaction direction="right-to-left" evidence="12">
        <dbReference type="Rhea" id="RHEA:15763"/>
    </physiologicalReaction>
</comment>
<dbReference type="Gene3D" id="3.40.50.720">
    <property type="entry name" value="NAD(P)-binding Rossmann-like Domain"/>
    <property type="match status" value="1"/>
</dbReference>
<dbReference type="GO" id="GO:0009088">
    <property type="term" value="P:threonine biosynthetic process"/>
    <property type="evidence" value="ECO:0007669"/>
    <property type="project" value="UniProtKB-UniPathway"/>
</dbReference>
<feature type="binding site" evidence="16">
    <location>
        <begin position="8"/>
        <end position="13"/>
    </location>
    <ligand>
        <name>NADP(+)</name>
        <dbReference type="ChEBI" id="CHEBI:58349"/>
    </ligand>
</feature>
<keyword evidence="21" id="KW-0418">Kinase</keyword>
<evidence type="ECO:0000256" key="16">
    <source>
        <dbReference type="PIRSR" id="PIRSR036497-2"/>
    </source>
</evidence>
<dbReference type="InterPro" id="IPR019811">
    <property type="entry name" value="HDH_CS"/>
</dbReference>
<keyword evidence="9 14" id="KW-0521">NADP</keyword>
<dbReference type="UniPathway" id="UPA00050">
    <property type="reaction ID" value="UER00063"/>
</dbReference>
<dbReference type="GO" id="GO:0004412">
    <property type="term" value="F:homoserine dehydrogenase activity"/>
    <property type="evidence" value="ECO:0007669"/>
    <property type="project" value="UniProtKB-EC"/>
</dbReference>
<evidence type="ECO:0000313" key="22">
    <source>
        <dbReference type="Proteomes" id="UP000187283"/>
    </source>
</evidence>
<dbReference type="InterPro" id="IPR001342">
    <property type="entry name" value="HDH_cat"/>
</dbReference>
<evidence type="ECO:0000256" key="6">
    <source>
        <dbReference type="ARBA" id="ARBA00013376"/>
    </source>
</evidence>
<protein>
    <recommendedName>
        <fullName evidence="6 14">Homoserine dehydrogenase</fullName>
        <shortName evidence="14">HDH</shortName>
        <ecNumber evidence="5 14">1.1.1.3</ecNumber>
    </recommendedName>
</protein>
<evidence type="ECO:0000256" key="2">
    <source>
        <dbReference type="ARBA" id="ARBA00005056"/>
    </source>
</evidence>
<comment type="cofactor">
    <cofactor evidence="1">
        <name>a metal cation</name>
        <dbReference type="ChEBI" id="CHEBI:25213"/>
    </cofactor>
</comment>
<evidence type="ECO:0000256" key="15">
    <source>
        <dbReference type="PIRSR" id="PIRSR036497-1"/>
    </source>
</evidence>
<dbReference type="PIRSF" id="PIRSF036497">
    <property type="entry name" value="HDH_short"/>
    <property type="match status" value="1"/>
</dbReference>
<evidence type="ECO:0000256" key="10">
    <source>
        <dbReference type="ARBA" id="ARBA00023002"/>
    </source>
</evidence>
<dbReference type="PANTHER" id="PTHR43070">
    <property type="match status" value="1"/>
</dbReference>
<comment type="similarity">
    <text evidence="4 14 18">Belongs to the homoserine dehydrogenase family.</text>
</comment>
<evidence type="ECO:0000256" key="4">
    <source>
        <dbReference type="ARBA" id="ARBA00006753"/>
    </source>
</evidence>
<organism evidence="21 22">
    <name type="scientific">Smittium culicis</name>
    <dbReference type="NCBI Taxonomy" id="133412"/>
    <lineage>
        <taxon>Eukaryota</taxon>
        <taxon>Fungi</taxon>
        <taxon>Fungi incertae sedis</taxon>
        <taxon>Zoopagomycota</taxon>
        <taxon>Kickxellomycotina</taxon>
        <taxon>Harpellomycetes</taxon>
        <taxon>Harpellales</taxon>
        <taxon>Legeriomycetaceae</taxon>
        <taxon>Smittium</taxon>
    </lineage>
</organism>
<gene>
    <name evidence="21" type="ORF">AYI70_g365</name>
</gene>
<evidence type="ECO:0000256" key="7">
    <source>
        <dbReference type="ARBA" id="ARBA00022605"/>
    </source>
</evidence>
<dbReference type="Pfam" id="PF00742">
    <property type="entry name" value="Homoserine_dh"/>
    <property type="match status" value="1"/>
</dbReference>
<feature type="binding site" evidence="16">
    <location>
        <position position="94"/>
    </location>
    <ligand>
        <name>NADPH</name>
        <dbReference type="ChEBI" id="CHEBI:57783"/>
    </ligand>
</feature>
<dbReference type="InterPro" id="IPR011147">
    <property type="entry name" value="Bifunc_Aspkin/hSer_DH"/>
</dbReference>
<evidence type="ECO:0000256" key="3">
    <source>
        <dbReference type="ARBA" id="ARBA00005062"/>
    </source>
</evidence>
<dbReference type="InterPro" id="IPR022697">
    <property type="entry name" value="HDH_short"/>
</dbReference>
<comment type="caution">
    <text evidence="21">The sequence shown here is derived from an EMBL/GenBank/DDBJ whole genome shotgun (WGS) entry which is preliminary data.</text>
</comment>
<dbReference type="PANTHER" id="PTHR43070:SF5">
    <property type="entry name" value="HOMOSERINE DEHYDROGENASE"/>
    <property type="match status" value="1"/>
</dbReference>
<evidence type="ECO:0000259" key="19">
    <source>
        <dbReference type="Pfam" id="PF00742"/>
    </source>
</evidence>
<dbReference type="PROSITE" id="PS01042">
    <property type="entry name" value="HOMOSER_DHGENASE"/>
    <property type="match status" value="1"/>
</dbReference>
<dbReference type="Proteomes" id="UP000187283">
    <property type="component" value="Unassembled WGS sequence"/>
</dbReference>
<dbReference type="STRING" id="133412.A0A1R1YHK4"/>
<evidence type="ECO:0000256" key="14">
    <source>
        <dbReference type="PIRNR" id="PIRNR036497"/>
    </source>
</evidence>
<comment type="pathway">
    <text evidence="2 17">Amino-acid biosynthesis; L-threonine biosynthesis; L-threonine from L-aspartate: step 3/5.</text>
</comment>
<keyword evidence="22" id="KW-1185">Reference proteome</keyword>
<keyword evidence="21" id="KW-0808">Transferase</keyword>
<evidence type="ECO:0000256" key="18">
    <source>
        <dbReference type="RuleBase" id="RU004171"/>
    </source>
</evidence>
<feature type="domain" description="Homoserine dehydrogenase catalytic" evidence="19">
    <location>
        <begin position="155"/>
        <end position="356"/>
    </location>
</feature>
<dbReference type="GO" id="GO:0009086">
    <property type="term" value="P:methionine biosynthetic process"/>
    <property type="evidence" value="ECO:0007669"/>
    <property type="project" value="UniProtKB-KW"/>
</dbReference>
<dbReference type="GO" id="GO:0016301">
    <property type="term" value="F:kinase activity"/>
    <property type="evidence" value="ECO:0007669"/>
    <property type="project" value="UniProtKB-KW"/>
</dbReference>
<sequence>MLNVAVIGPGLVGEALIEMILNYSKSSNNSDLPISLIAVTNSSKMLVNPSSKPDNLNDWKAALQSESVPADMDKFVSLILEHGPADKTVLVDCTSNERIASSYPAWLEKGFNVVTPNKKAFSSDISLWNKIKEAANNCSSKPLIMHEATVGAGLPVLSTLNNLVISGDRIDKIEGILSGTLSFLFCEFSNGSASGKSFSDIVKVAKANGFTEPDPRDDLSGLDVARKAIILARLSGASVELSDLALENIVPEELRSASTVTEFMDRLPEFDSHFNSLNQAAFEKGEVLRYVASVDLTTSTYSVSLKSFPKAHAFASLSSGDNILSFTTKYFSNPLTIMGAGAGSEVTAFGIFSDILHVARVKQ</sequence>
<keyword evidence="10 14" id="KW-0560">Oxidoreductase</keyword>
<dbReference type="SUPFAM" id="SSF55347">
    <property type="entry name" value="Glyceraldehyde-3-phosphate dehydrogenase-like, C-terminal domain"/>
    <property type="match status" value="1"/>
</dbReference>
<evidence type="ECO:0000256" key="1">
    <source>
        <dbReference type="ARBA" id="ARBA00001920"/>
    </source>
</evidence>
<dbReference type="GO" id="GO:0009090">
    <property type="term" value="P:homoserine biosynthetic process"/>
    <property type="evidence" value="ECO:0007669"/>
    <property type="project" value="TreeGrafter"/>
</dbReference>
<dbReference type="OrthoDB" id="67851at2759"/>